<protein>
    <submittedName>
        <fullName evidence="1">Uncharacterized protein</fullName>
    </submittedName>
</protein>
<dbReference type="Proteomes" id="UP000245926">
    <property type="component" value="Chromosome"/>
</dbReference>
<evidence type="ECO:0000313" key="2">
    <source>
        <dbReference type="Proteomes" id="UP000245926"/>
    </source>
</evidence>
<dbReference type="OrthoDB" id="9842437at2"/>
<keyword evidence="2" id="KW-1185">Reference proteome</keyword>
<proteinExistence type="predicted"/>
<evidence type="ECO:0000313" key="1">
    <source>
        <dbReference type="EMBL" id="AWN40481.1"/>
    </source>
</evidence>
<sequence length="72" mass="8079">MSNMNGYSMSTGSTQQYWAAISKHPRPWHLSAKRDSIEDTRGHTILATDLYPTDPALLEAICVAINQLYPSR</sequence>
<gene>
    <name evidence="1" type="ORF">DK389_07985</name>
</gene>
<reference evidence="2" key="1">
    <citation type="submission" date="2018-05" db="EMBL/GenBank/DDBJ databases">
        <title>Complete Genome Sequence of Methylobacterium sp. 17SD2-17.</title>
        <authorList>
            <person name="Srinivasan S."/>
        </authorList>
    </citation>
    <scope>NUCLEOTIDE SEQUENCE [LARGE SCALE GENOMIC DNA]</scope>
    <source>
        <strain evidence="2">17SD2-17</strain>
    </source>
</reference>
<dbReference type="RefSeq" id="WP_109888662.1">
    <property type="nucleotide sequence ID" value="NZ_CP029550.1"/>
</dbReference>
<dbReference type="AlphaFoldDB" id="A0A2U8W4D5"/>
<dbReference type="EMBL" id="CP029550">
    <property type="protein sequence ID" value="AWN40481.1"/>
    <property type="molecule type" value="Genomic_DNA"/>
</dbReference>
<accession>A0A2U8W4D5</accession>
<name>A0A2U8W4D5_9HYPH</name>
<dbReference type="KEGG" id="mets:DK389_07985"/>
<organism evidence="1 2">
    <name type="scientific">Methylobacterium durans</name>
    <dbReference type="NCBI Taxonomy" id="2202825"/>
    <lineage>
        <taxon>Bacteria</taxon>
        <taxon>Pseudomonadati</taxon>
        <taxon>Pseudomonadota</taxon>
        <taxon>Alphaproteobacteria</taxon>
        <taxon>Hyphomicrobiales</taxon>
        <taxon>Methylobacteriaceae</taxon>
        <taxon>Methylobacterium</taxon>
    </lineage>
</organism>